<evidence type="ECO:0000313" key="7">
    <source>
        <dbReference type="Proteomes" id="UP000007646"/>
    </source>
</evidence>
<dbReference type="Pfam" id="PF00788">
    <property type="entry name" value="RA"/>
    <property type="match status" value="1"/>
</dbReference>
<evidence type="ECO:0000256" key="2">
    <source>
        <dbReference type="ARBA" id="ARBA00022553"/>
    </source>
</evidence>
<dbReference type="InterPro" id="IPR008936">
    <property type="entry name" value="Rho_GTPase_activation_prot"/>
</dbReference>
<dbReference type="CDD" id="cd04402">
    <property type="entry name" value="RhoGAP_ARHGAP20"/>
    <property type="match status" value="1"/>
</dbReference>
<sequence length="479" mass="54026">SETTTLSEGPNRTLLIHGPVEFKRGWRRQKRHLFLFSDLLLVSNSKYRKTFKIKDKIPLNTMWMTDCDDTNAKRSLVLGWPTVNFTATFSSSEQKEQWRSSLRRYINLAKEKDHPKSIPLKIFTEDIENCACPISLTVTNSDTTNDIIDKSLPMLGITVSKGSKSDYQLWVSSGKKEAPFPLIGHEHPYGIKMSHLQATALLPHHLRGSISPSTLQEPFLLEQPFPEMGGPFVLKPRRSLRSQEQKNAGQKTGEKKWPMVNWAFRRNPSTCQDNVCRALPSPEPGKLFGVSLKDVCPSDDLPTPLRDMLFFLNQKGPLTEGIFRISASVRACGALKQKLNSGEKVNWEDESVLVVASVLKDFFRNIQESVFSSGLYCQWLTVIDEGNEEEKITGIQRLLDQLPKANVVLLRYLFGALHNIEQHSASNQMTAYNLSVCIAPSILWSSTSCSPGLENELTKKISLVQFVIKNCLNIFGKDI</sequence>
<evidence type="ECO:0000259" key="4">
    <source>
        <dbReference type="PROSITE" id="PS50200"/>
    </source>
</evidence>
<dbReference type="STRING" id="9785.ENSLAFP00000027556"/>
<dbReference type="GeneTree" id="ENSGT00940000154633"/>
<dbReference type="SMART" id="SM00324">
    <property type="entry name" value="RhoGAP"/>
    <property type="match status" value="1"/>
</dbReference>
<dbReference type="HOGENOM" id="CLU_008526_1_0_1"/>
<dbReference type="Ensembl" id="ENSLAFT00000036256.1">
    <property type="protein sequence ID" value="ENSLAFP00000027556.1"/>
    <property type="gene ID" value="ENSLAFG00000031509.1"/>
</dbReference>
<dbReference type="AlphaFoldDB" id="G3UI98"/>
<dbReference type="eggNOG" id="KOG4724">
    <property type="taxonomic scope" value="Eukaryota"/>
</dbReference>
<dbReference type="InterPro" id="IPR011993">
    <property type="entry name" value="PH-like_dom_sf"/>
</dbReference>
<dbReference type="SUPFAM" id="SSF50729">
    <property type="entry name" value="PH domain-like"/>
    <property type="match status" value="1"/>
</dbReference>
<evidence type="ECO:0000259" key="5">
    <source>
        <dbReference type="PROSITE" id="PS50238"/>
    </source>
</evidence>
<dbReference type="InterPro" id="IPR047887">
    <property type="entry name" value="ARHGAP20_PH"/>
</dbReference>
<evidence type="ECO:0000259" key="3">
    <source>
        <dbReference type="PROSITE" id="PS50003"/>
    </source>
</evidence>
<dbReference type="Pfam" id="PF00620">
    <property type="entry name" value="RhoGAP"/>
    <property type="match status" value="1"/>
</dbReference>
<dbReference type="InterPro" id="IPR000198">
    <property type="entry name" value="RhoGAP_dom"/>
</dbReference>
<dbReference type="Gene3D" id="1.10.555.10">
    <property type="entry name" value="Rho GTPase activation protein"/>
    <property type="match status" value="1"/>
</dbReference>
<dbReference type="PANTHER" id="PTHR23179:SF37">
    <property type="entry name" value="1700006A11RIK PROTEIN"/>
    <property type="match status" value="1"/>
</dbReference>
<dbReference type="SUPFAM" id="SSF48350">
    <property type="entry name" value="GTPase activation domain, GAP"/>
    <property type="match status" value="1"/>
</dbReference>
<reference evidence="6 7" key="1">
    <citation type="submission" date="2009-06" db="EMBL/GenBank/DDBJ databases">
        <title>The Genome Sequence of Loxodonta africana (African elephant).</title>
        <authorList>
            <person name="Di Palma F."/>
            <person name="Heiman D."/>
            <person name="Young S."/>
            <person name="Johnson J."/>
            <person name="Lander E.S."/>
            <person name="Lindblad-Toh K."/>
        </authorList>
    </citation>
    <scope>NUCLEOTIDE SEQUENCE [LARGE SCALE GENOMIC DNA]</scope>
    <source>
        <strain evidence="6 7">Isolate ISIS603380</strain>
    </source>
</reference>
<evidence type="ECO:0000256" key="1">
    <source>
        <dbReference type="ARBA" id="ARBA00022468"/>
    </source>
</evidence>
<dbReference type="GO" id="GO:0007165">
    <property type="term" value="P:signal transduction"/>
    <property type="evidence" value="ECO:0007669"/>
    <property type="project" value="InterPro"/>
</dbReference>
<dbReference type="SUPFAM" id="SSF54236">
    <property type="entry name" value="Ubiquitin-like"/>
    <property type="match status" value="1"/>
</dbReference>
<dbReference type="GO" id="GO:0035023">
    <property type="term" value="P:regulation of Rho protein signal transduction"/>
    <property type="evidence" value="ECO:0007669"/>
    <property type="project" value="InterPro"/>
</dbReference>
<dbReference type="InParanoid" id="G3UI98"/>
<dbReference type="InterPro" id="IPR029071">
    <property type="entry name" value="Ubiquitin-like_domsf"/>
</dbReference>
<keyword evidence="2" id="KW-0597">Phosphoprotein</keyword>
<dbReference type="InterPro" id="IPR000159">
    <property type="entry name" value="RA_dom"/>
</dbReference>
<dbReference type="InterPro" id="IPR001849">
    <property type="entry name" value="PH_domain"/>
</dbReference>
<evidence type="ECO:0008006" key="8">
    <source>
        <dbReference type="Google" id="ProtNLM"/>
    </source>
</evidence>
<feature type="domain" description="Rho-GAP" evidence="5">
    <location>
        <begin position="290"/>
        <end position="475"/>
    </location>
</feature>
<keyword evidence="7" id="KW-1185">Reference proteome</keyword>
<keyword evidence="1" id="KW-0343">GTPase activation</keyword>
<proteinExistence type="predicted"/>
<dbReference type="Proteomes" id="UP000007646">
    <property type="component" value="Unassembled WGS sequence"/>
</dbReference>
<dbReference type="OMA" id="THICDND"/>
<organism evidence="6 7">
    <name type="scientific">Loxodonta africana</name>
    <name type="common">African elephant</name>
    <dbReference type="NCBI Taxonomy" id="9785"/>
    <lineage>
        <taxon>Eukaryota</taxon>
        <taxon>Metazoa</taxon>
        <taxon>Chordata</taxon>
        <taxon>Craniata</taxon>
        <taxon>Vertebrata</taxon>
        <taxon>Euteleostomi</taxon>
        <taxon>Mammalia</taxon>
        <taxon>Eutheria</taxon>
        <taxon>Afrotheria</taxon>
        <taxon>Proboscidea</taxon>
        <taxon>Elephantidae</taxon>
        <taxon>Loxodonta</taxon>
    </lineage>
</organism>
<dbReference type="FunFam" id="1.10.555.10:FF:000025">
    <property type="entry name" value="Rho GTPase-activating protein 20"/>
    <property type="match status" value="1"/>
</dbReference>
<dbReference type="GO" id="GO:0005096">
    <property type="term" value="F:GTPase activator activity"/>
    <property type="evidence" value="ECO:0007669"/>
    <property type="project" value="UniProtKB-KW"/>
</dbReference>
<dbReference type="PROSITE" id="PS50238">
    <property type="entry name" value="RHOGAP"/>
    <property type="match status" value="1"/>
</dbReference>
<dbReference type="PROSITE" id="PS50200">
    <property type="entry name" value="RA"/>
    <property type="match status" value="1"/>
</dbReference>
<reference evidence="6" key="3">
    <citation type="submission" date="2025-09" db="UniProtKB">
        <authorList>
            <consortium name="Ensembl"/>
        </authorList>
    </citation>
    <scope>IDENTIFICATION</scope>
    <source>
        <strain evidence="6">Isolate ISIS603380</strain>
    </source>
</reference>
<evidence type="ECO:0000313" key="6">
    <source>
        <dbReference type="Ensembl" id="ENSLAFP00000027556.1"/>
    </source>
</evidence>
<feature type="domain" description="Ras-associating" evidence="4">
    <location>
        <begin position="116"/>
        <end position="239"/>
    </location>
</feature>
<dbReference type="SMART" id="SM00233">
    <property type="entry name" value="PH"/>
    <property type="match status" value="1"/>
</dbReference>
<reference evidence="6" key="2">
    <citation type="submission" date="2025-08" db="UniProtKB">
        <authorList>
            <consortium name="Ensembl"/>
        </authorList>
    </citation>
    <scope>IDENTIFICATION</scope>
    <source>
        <strain evidence="6">Isolate ISIS603380</strain>
    </source>
</reference>
<dbReference type="PROSITE" id="PS50003">
    <property type="entry name" value="PH_DOMAIN"/>
    <property type="match status" value="1"/>
</dbReference>
<dbReference type="Gene3D" id="2.30.29.30">
    <property type="entry name" value="Pleckstrin-homology domain (PH domain)/Phosphotyrosine-binding domain (PTB)"/>
    <property type="match status" value="1"/>
</dbReference>
<feature type="domain" description="PH" evidence="3">
    <location>
        <begin position="13"/>
        <end position="107"/>
    </location>
</feature>
<dbReference type="CDD" id="cd13319">
    <property type="entry name" value="PH_RARhoGAP"/>
    <property type="match status" value="1"/>
</dbReference>
<dbReference type="PANTHER" id="PTHR23179">
    <property type="entry name" value="T-CELL ACTIVATION RHO GTPASE ACTIVATING PROTEIN-RELATED"/>
    <property type="match status" value="1"/>
</dbReference>
<dbReference type="Pfam" id="PF22286">
    <property type="entry name" value="RHG20_PH"/>
    <property type="match status" value="1"/>
</dbReference>
<name>G3UI98_LOXAF</name>
<accession>G3UI98</accession>
<protein>
    <recommendedName>
        <fullName evidence="8">Rho GTPase activating protein 20</fullName>
    </recommendedName>
</protein>
<dbReference type="InterPro" id="IPR047886">
    <property type="entry name" value="ARHGAP20-like_RhoGAP"/>
</dbReference>